<feature type="domain" description="Piezo THU9 and anchor" evidence="15">
    <location>
        <begin position="1303"/>
        <end position="1539"/>
    </location>
</feature>
<evidence type="ECO:0000256" key="8">
    <source>
        <dbReference type="ARBA" id="ARBA00023136"/>
    </source>
</evidence>
<keyword evidence="7" id="KW-0406">Ion transport</keyword>
<evidence type="ECO:0000256" key="11">
    <source>
        <dbReference type="SAM" id="Phobius"/>
    </source>
</evidence>
<keyword evidence="9" id="KW-0407">Ion channel</keyword>
<feature type="transmembrane region" description="Helical" evidence="11">
    <location>
        <begin position="1375"/>
        <end position="1396"/>
    </location>
</feature>
<evidence type="ECO:0000256" key="3">
    <source>
        <dbReference type="ARBA" id="ARBA00022448"/>
    </source>
</evidence>
<dbReference type="InterPro" id="IPR031334">
    <property type="entry name" value="Piezo_cap_dom"/>
</dbReference>
<feature type="compositionally biased region" description="Low complexity" evidence="10">
    <location>
        <begin position="829"/>
        <end position="845"/>
    </location>
</feature>
<comment type="subcellular location">
    <subcellularLocation>
        <location evidence="1">Cell membrane</location>
        <topology evidence="1">Multi-pass membrane protein</topology>
    </subcellularLocation>
</comment>
<dbReference type="PANTHER" id="PTHR47049:SF2">
    <property type="entry name" value="PIEZO-TYPE MECHANOSENSITIVE ION CHANNEL HOMOLOG"/>
    <property type="match status" value="1"/>
</dbReference>
<dbReference type="PANTHER" id="PTHR47049">
    <property type="entry name" value="PIEZO-TYPE MECHANOSENSITIVE ION CHANNEL HOMOLOG"/>
    <property type="match status" value="1"/>
</dbReference>
<evidence type="ECO:0000256" key="9">
    <source>
        <dbReference type="ARBA" id="ARBA00023303"/>
    </source>
</evidence>
<evidence type="ECO:0000259" key="14">
    <source>
        <dbReference type="Pfam" id="PF23188"/>
    </source>
</evidence>
<evidence type="ECO:0000259" key="13">
    <source>
        <dbReference type="Pfam" id="PF15917"/>
    </source>
</evidence>
<feature type="region of interest" description="Disordered" evidence="10">
    <location>
        <begin position="1237"/>
        <end position="1263"/>
    </location>
</feature>
<gene>
    <name evidence="16" type="ORF">DSTB1V02_LOCUS628</name>
</gene>
<dbReference type="GO" id="GO:0005886">
    <property type="term" value="C:plasma membrane"/>
    <property type="evidence" value="ECO:0007669"/>
    <property type="project" value="UniProtKB-SubCell"/>
</dbReference>
<keyword evidence="3" id="KW-0813">Transport</keyword>
<feature type="transmembrane region" description="Helical" evidence="11">
    <location>
        <begin position="668"/>
        <end position="689"/>
    </location>
</feature>
<feature type="transmembrane region" description="Helical" evidence="11">
    <location>
        <begin position="1202"/>
        <end position="1220"/>
    </location>
</feature>
<dbReference type="EMBL" id="LR899562">
    <property type="protein sequence ID" value="CAD7240608.1"/>
    <property type="molecule type" value="Genomic_DNA"/>
</dbReference>
<reference evidence="16" key="1">
    <citation type="submission" date="2020-11" db="EMBL/GenBank/DDBJ databases">
        <authorList>
            <person name="Tran Van P."/>
        </authorList>
    </citation>
    <scope>NUCLEOTIDE SEQUENCE</scope>
</reference>
<evidence type="ECO:0000256" key="10">
    <source>
        <dbReference type="SAM" id="MobiDB-lite"/>
    </source>
</evidence>
<feature type="transmembrane region" description="Helical" evidence="11">
    <location>
        <begin position="34"/>
        <end position="64"/>
    </location>
</feature>
<feature type="transmembrane region" description="Helical" evidence="11">
    <location>
        <begin position="1445"/>
        <end position="1466"/>
    </location>
</feature>
<evidence type="ECO:0000256" key="6">
    <source>
        <dbReference type="ARBA" id="ARBA00022989"/>
    </source>
</evidence>
<evidence type="ECO:0000256" key="1">
    <source>
        <dbReference type="ARBA" id="ARBA00004651"/>
    </source>
</evidence>
<dbReference type="GO" id="GO:0008381">
    <property type="term" value="F:mechanosensitive monoatomic ion channel activity"/>
    <property type="evidence" value="ECO:0007669"/>
    <property type="project" value="InterPro"/>
</dbReference>
<evidence type="ECO:0000256" key="2">
    <source>
        <dbReference type="ARBA" id="ARBA00007821"/>
    </source>
</evidence>
<keyword evidence="5 11" id="KW-0812">Transmembrane</keyword>
<feature type="compositionally biased region" description="Polar residues" evidence="10">
    <location>
        <begin position="993"/>
        <end position="1002"/>
    </location>
</feature>
<feature type="transmembrane region" description="Helical" evidence="11">
    <location>
        <begin position="606"/>
        <end position="626"/>
    </location>
</feature>
<feature type="transmembrane region" description="Helical" evidence="11">
    <location>
        <begin position="1141"/>
        <end position="1171"/>
    </location>
</feature>
<dbReference type="Pfam" id="PF12166">
    <property type="entry name" value="Piezo_cap"/>
    <property type="match status" value="1"/>
</dbReference>
<dbReference type="InterPro" id="IPR027272">
    <property type="entry name" value="Piezo"/>
</dbReference>
<feature type="transmembrane region" description="Helical" evidence="11">
    <location>
        <begin position="1710"/>
        <end position="1729"/>
    </location>
</feature>
<feature type="compositionally biased region" description="Basic and acidic residues" evidence="10">
    <location>
        <begin position="1032"/>
        <end position="1042"/>
    </location>
</feature>
<accession>A0A7R8ZZU2</accession>
<feature type="region of interest" description="Disordered" evidence="10">
    <location>
        <begin position="811"/>
        <end position="859"/>
    </location>
</feature>
<protein>
    <recommendedName>
        <fullName evidence="18">Piezo-type mechanosensitive ion channel component</fullName>
    </recommendedName>
</protein>
<evidence type="ECO:0000313" key="16">
    <source>
        <dbReference type="EMBL" id="CAD7240608.1"/>
    </source>
</evidence>
<feature type="domain" description="Piezo transmembrane helical unit" evidence="14">
    <location>
        <begin position="1140"/>
        <end position="1227"/>
    </location>
</feature>
<feature type="region of interest" description="Disordered" evidence="10">
    <location>
        <begin position="875"/>
        <end position="906"/>
    </location>
</feature>
<name>A0A7R8ZZU2_9CRUS</name>
<feature type="transmembrane region" description="Helical" evidence="11">
    <location>
        <begin position="631"/>
        <end position="648"/>
    </location>
</feature>
<evidence type="ECO:0000259" key="12">
    <source>
        <dbReference type="Pfam" id="PF12166"/>
    </source>
</evidence>
<keyword evidence="17" id="KW-1185">Reference proteome</keyword>
<dbReference type="InterPro" id="IPR056768">
    <property type="entry name" value="THU_Piezo"/>
</dbReference>
<sequence length="1806" mass="204265">MKEKLPRYLKKAQTIWKIVWELVLRFLELHISKILLLSVFLLSGHDVCACHAVLTVLAVVGALLGAHGRIIVSHCVAVFISILLIVRMIYQIDYIDANGWTVNCTEKIPQNLTEDLPVEKNVTQNNAAWMGFIKVSSLPSYIKGYIGVVLCLKCICQDKKTFEKQSEIMSRILLTRGYDPSVIMDAIGKVNGIPREQLLQYRTKDKNDTAGLSDETSKKIFSHPPLTAFRQPNNLRKLLVNASHPDWKNIKKGGAPCGKPRCQICPHFQNEDGKYNCDSSNVVYTIDCKRNVPELAVAQHFAAQPHTLSDLRVDIVSGGSKLKNGKDRRLCELAHIIKWKTHTRGLNKDIGFLSSYPFFSTLKLVTVNENLISASDMINYLYFTSKPGILVVLTLQAVVHIRQSYQRYNLGKEVPPPGVVFAKVGRIQADDGLFCCLQFLFNHGFYKFGVEICMITIVAVIGAHLDLYGVIYALWLSVMVIMRRPMLSVTWKVFAIFLALIVPLQYAICVGLPPGLCLDYPWDGVLQQELIKWLYLPDYIHPPDPTIIIADCVLLLMVISQLEAFRLECVPGYPGGSNDEITKQDLSPSNNPVPDFVTYTKSYLDMLKVALFFSFFWISLAVVFLAGTYRVSLFAMGYVIGTFLFLWYGNTFYLKPLPTILRMWNYLILYNVFVILIKAVLQVVGCVFLEELYKKHCGVVQVFGIVCLKNVGGSAEDILPNGESQCLEPTSEAGLLWDGICLAVLLLQRKIFRSFYFQHIVTDMKAQALLASRGAELISEIMKKEIAIQEKQEKELLGKIKMKMEEIKAVNQRLPGGEREPKDHYDGDPSSYSIPYPIAPSMSPPLDRKPSLSPAKQPSPLLSLSSNAVTFSLDGFHEQPPSFDTTNLSSDPPPHSEDSFPLFSPPLPFPGKRDSWPYRLASSRQGHAIRSGDYCMFEDFEEEAIVEINAKNKDDFFPLPAVPGMTLSQLLSSAMKNDLEDALQEAKKRRSTESFITPSIQPSDDGEADDSRTVEKPDDEGELPTTPDDVPDLPKEESKEAEPFMQKAHRYLRFIWEVVESAMVSATNYLNRISADYRFLASLSLRDQNEVAIRVERPSEDRLDTLVPGDENCDIMSEFPEPTSDAMDPQFEKQQYPVIRLLVACWFVLISRSELLCYIMMCVVILIKYAFQFNFWPWTNDLRFQDPFWAPRIVGIEMKPNYAVYDLILLLVLFFHRFMLKSLGLWKQGVFKEEETRKENVESSSSSDVSIDYGAGGDAPMTQDKKSHRVKLKDASSICAKKTSSPLVKFIKHILHPPYRVTVDVYASMFICDFVNFLVIVFGFSAFGGGSSDGVSSYLQDNKVPIPFLIMLILQFALIVVDRALYLKKSILGKVIFQGIQVIGVHLWMFFVLPAVTDRTFGSTLPPQIWYFVKCLYLLLSAYQIRSGYPTRILGNVLCKKYNYLHLFLFKGFMAIPFLFELRAIMDWMWTQTSMSLFDWLKMEDIFANTFQLKCQRKAEAEYPLERGKGRPGNVKYGLGGACLFGIIAIIWFPLVLFALGNTVGMPNPPYDVTVEISIDAYQPLFQMSAQHGSLIQLSTSSDVVGKAGGDLTVPLVLGSEARMNLTLALNRTLDDPVRFTNLLPKFVSVSNKGHSNYITQLVPANEELGKGNISLQLMRGNFLSESSVVQWWTVQEDCQDNFFRSLPYLGDCKFLRIYTFSDKTFPSSLSWLSAGGIIGMYMSLVLVASKVVRTYFSGISYQIMFDDLPYVDRILKLCLDIYLVRESGELALEEDLFAKLIFLYRSPETLIKWTRYPSNRVENPQ</sequence>
<feature type="region of interest" description="Disordered" evidence="10">
    <location>
        <begin position="982"/>
        <end position="1042"/>
    </location>
</feature>
<dbReference type="InterPro" id="IPR056770">
    <property type="entry name" value="Piezo_THU9_anchor"/>
</dbReference>
<keyword evidence="6 11" id="KW-1133">Transmembrane helix</keyword>
<feature type="transmembrane region" description="Helical" evidence="11">
    <location>
        <begin position="1517"/>
        <end position="1540"/>
    </location>
</feature>
<dbReference type="EMBL" id="CAJPEV010000045">
    <property type="protein sequence ID" value="CAG0879506.1"/>
    <property type="molecule type" value="Genomic_DNA"/>
</dbReference>
<feature type="compositionally biased region" description="Basic and acidic residues" evidence="10">
    <location>
        <begin position="816"/>
        <end position="827"/>
    </location>
</feature>
<feature type="domain" description="Piezo TM25-28" evidence="13">
    <location>
        <begin position="590"/>
        <end position="821"/>
    </location>
</feature>
<evidence type="ECO:0000313" key="17">
    <source>
        <dbReference type="Proteomes" id="UP000677054"/>
    </source>
</evidence>
<evidence type="ECO:0000256" key="4">
    <source>
        <dbReference type="ARBA" id="ARBA00022475"/>
    </source>
</evidence>
<feature type="transmembrane region" description="Helical" evidence="11">
    <location>
        <begin position="493"/>
        <end position="513"/>
    </location>
</feature>
<evidence type="ECO:0000256" key="7">
    <source>
        <dbReference type="ARBA" id="ARBA00023065"/>
    </source>
</evidence>
<proteinExistence type="inferred from homology"/>
<dbReference type="OrthoDB" id="6355573at2759"/>
<feature type="domain" description="Piezo non-specific cation channel cap" evidence="12">
    <location>
        <begin position="1598"/>
        <end position="1796"/>
    </location>
</feature>
<keyword evidence="4" id="KW-1003">Cell membrane</keyword>
<feature type="transmembrane region" description="Helical" evidence="11">
    <location>
        <begin position="1305"/>
        <end position="1326"/>
    </location>
</feature>
<dbReference type="Pfam" id="PF15917">
    <property type="entry name" value="Piezo_TM25-28"/>
    <property type="match status" value="1"/>
</dbReference>
<keyword evidence="8 11" id="KW-0472">Membrane</keyword>
<dbReference type="Pfam" id="PF24874">
    <property type="entry name" value="Piezo_THU9_anchor"/>
    <property type="match status" value="1"/>
</dbReference>
<evidence type="ECO:0008006" key="18">
    <source>
        <dbReference type="Google" id="ProtNLM"/>
    </source>
</evidence>
<evidence type="ECO:0000259" key="15">
    <source>
        <dbReference type="Pfam" id="PF24874"/>
    </source>
</evidence>
<feature type="transmembrane region" description="Helical" evidence="11">
    <location>
        <begin position="1346"/>
        <end position="1366"/>
    </location>
</feature>
<comment type="similarity">
    <text evidence="2">Belongs to the PIEZO (TC 1.A.75) family.</text>
</comment>
<dbReference type="Proteomes" id="UP000677054">
    <property type="component" value="Unassembled WGS sequence"/>
</dbReference>
<evidence type="ECO:0000256" key="5">
    <source>
        <dbReference type="ARBA" id="ARBA00022692"/>
    </source>
</evidence>
<dbReference type="InterPro" id="IPR031805">
    <property type="entry name" value="Piezo_TM25-28"/>
</dbReference>
<organism evidence="16">
    <name type="scientific">Darwinula stevensoni</name>
    <dbReference type="NCBI Taxonomy" id="69355"/>
    <lineage>
        <taxon>Eukaryota</taxon>
        <taxon>Metazoa</taxon>
        <taxon>Ecdysozoa</taxon>
        <taxon>Arthropoda</taxon>
        <taxon>Crustacea</taxon>
        <taxon>Oligostraca</taxon>
        <taxon>Ostracoda</taxon>
        <taxon>Podocopa</taxon>
        <taxon>Podocopida</taxon>
        <taxon>Darwinulocopina</taxon>
        <taxon>Darwinuloidea</taxon>
        <taxon>Darwinulidae</taxon>
        <taxon>Darwinula</taxon>
    </lineage>
</organism>
<feature type="transmembrane region" description="Helical" evidence="11">
    <location>
        <begin position="448"/>
        <end position="481"/>
    </location>
</feature>
<feature type="transmembrane region" description="Helical" evidence="11">
    <location>
        <begin position="1408"/>
        <end position="1425"/>
    </location>
</feature>
<feature type="transmembrane region" description="Helical" evidence="11">
    <location>
        <begin position="70"/>
        <end position="90"/>
    </location>
</feature>
<dbReference type="Pfam" id="PF23188">
    <property type="entry name" value="THU_Piezo1"/>
    <property type="match status" value="1"/>
</dbReference>